<comment type="similarity">
    <text evidence="1">Belongs to the flavin-dependent halogenase family. Bacterial tryptophan halogenase subfamily.</text>
</comment>
<reference evidence="3" key="1">
    <citation type="submission" date="2020-11" db="EMBL/GenBank/DDBJ databases">
        <title>Nocardioides cynanchi sp. nov., isolated from soil of rhizosphere of Cynanchum wilfordii.</title>
        <authorList>
            <person name="Lee J.-S."/>
            <person name="Suh M.K."/>
            <person name="Kim J.-S."/>
        </authorList>
    </citation>
    <scope>NUCLEOTIDE SEQUENCE</scope>
    <source>
        <strain evidence="3">KCTC 19276</strain>
    </source>
</reference>
<feature type="domain" description="FAD-binding" evidence="2">
    <location>
        <begin position="2"/>
        <end position="317"/>
    </location>
</feature>
<dbReference type="AlphaFoldDB" id="A0A930VR32"/>
<keyword evidence="4" id="KW-1185">Reference proteome</keyword>
<organism evidence="3 4">
    <name type="scientific">Nocardioides agariphilus</name>
    <dbReference type="NCBI Taxonomy" id="433664"/>
    <lineage>
        <taxon>Bacteria</taxon>
        <taxon>Bacillati</taxon>
        <taxon>Actinomycetota</taxon>
        <taxon>Actinomycetes</taxon>
        <taxon>Propionibacteriales</taxon>
        <taxon>Nocardioidaceae</taxon>
        <taxon>Nocardioides</taxon>
    </lineage>
</organism>
<accession>A0A930VR32</accession>
<dbReference type="Proteomes" id="UP000660668">
    <property type="component" value="Unassembled WGS sequence"/>
</dbReference>
<dbReference type="GO" id="GO:0004497">
    <property type="term" value="F:monooxygenase activity"/>
    <property type="evidence" value="ECO:0007669"/>
    <property type="project" value="UniProtKB-KW"/>
</dbReference>
<evidence type="ECO:0000256" key="1">
    <source>
        <dbReference type="ARBA" id="ARBA00038396"/>
    </source>
</evidence>
<dbReference type="InterPro" id="IPR036188">
    <property type="entry name" value="FAD/NAD-bd_sf"/>
</dbReference>
<evidence type="ECO:0000259" key="2">
    <source>
        <dbReference type="Pfam" id="PF01494"/>
    </source>
</evidence>
<dbReference type="InterPro" id="IPR002938">
    <property type="entry name" value="FAD-bd"/>
</dbReference>
<evidence type="ECO:0000313" key="4">
    <source>
        <dbReference type="Proteomes" id="UP000660668"/>
    </source>
</evidence>
<name>A0A930VR32_9ACTN</name>
<keyword evidence="3" id="KW-0560">Oxidoreductase</keyword>
<dbReference type="SUPFAM" id="SSF51905">
    <property type="entry name" value="FAD/NAD(P)-binding domain"/>
    <property type="match status" value="1"/>
</dbReference>
<proteinExistence type="inferred from homology"/>
<comment type="caution">
    <text evidence="3">The sequence shown here is derived from an EMBL/GenBank/DDBJ whole genome shotgun (WGS) entry which is preliminary data.</text>
</comment>
<dbReference type="Pfam" id="PF01494">
    <property type="entry name" value="FAD_binding_3"/>
    <property type="match status" value="1"/>
</dbReference>
<sequence>MRVGVIGAGPTGLVLGIALARRGHEVTLVDRDPGPEPDGAWRRKGVMQFHHAHVMRTHAVHVVRAEVPEAYDEWLELGAEPALAGDQMVAIKAQRETYERGLRTVAMRERGVTIRRGHVDGVLVSDGRAAGLLVDGRPLNGDLVVEAAGRSSRATDALGARESIGGSCGIAYVDRVYRLHAGAEPGPMTTPFTFAAAYDGYLAILAPHEHGIFSLIVVRRTDDKELARLRHDELWDRACAAIPGISDWTDPERSQPVTSALAGGNLLNVYRSQRAPDGRLLLPGLVSVGDAVCTTTPIYARGVALAMLQVSRLLQLLDAHGVDADTAVEEFADWCAAAMRPWVIEHMAIDTGLARRWAGEDVFADHHLPGDLVLAAGAQNPAIGDIAGPWVSMDGGPESLEPARALAREVYATGWRPPYADGPTRDELVALLG</sequence>
<dbReference type="EMBL" id="JADKPO010000025">
    <property type="protein sequence ID" value="MBF4769433.1"/>
    <property type="molecule type" value="Genomic_DNA"/>
</dbReference>
<evidence type="ECO:0000313" key="3">
    <source>
        <dbReference type="EMBL" id="MBF4769433.1"/>
    </source>
</evidence>
<dbReference type="RefSeq" id="WP_194697583.1">
    <property type="nucleotide sequence ID" value="NZ_JADKPO010000025.1"/>
</dbReference>
<dbReference type="PANTHER" id="PTHR43747">
    <property type="entry name" value="FAD-BINDING PROTEIN"/>
    <property type="match status" value="1"/>
</dbReference>
<protein>
    <submittedName>
        <fullName evidence="3">FAD-dependent monooxygenase</fullName>
    </submittedName>
</protein>
<keyword evidence="3" id="KW-0503">Monooxygenase</keyword>
<dbReference type="Gene3D" id="3.50.50.60">
    <property type="entry name" value="FAD/NAD(P)-binding domain"/>
    <property type="match status" value="1"/>
</dbReference>
<gene>
    <name evidence="3" type="ORF">ISU10_16815</name>
</gene>
<dbReference type="InterPro" id="IPR050816">
    <property type="entry name" value="Flavin-dep_Halogenase_NPB"/>
</dbReference>
<dbReference type="GO" id="GO:0071949">
    <property type="term" value="F:FAD binding"/>
    <property type="evidence" value="ECO:0007669"/>
    <property type="project" value="InterPro"/>
</dbReference>
<dbReference type="PANTHER" id="PTHR43747:SF1">
    <property type="entry name" value="SLR1998 PROTEIN"/>
    <property type="match status" value="1"/>
</dbReference>